<dbReference type="EMBL" id="VENC01000016">
    <property type="protein sequence ID" value="MTJ00084.1"/>
    <property type="molecule type" value="Genomic_DNA"/>
</dbReference>
<comment type="caution">
    <text evidence="2">The sequence shown here is derived from an EMBL/GenBank/DDBJ whole genome shotgun (WGS) entry which is preliminary data.</text>
</comment>
<evidence type="ECO:0000313" key="3">
    <source>
        <dbReference type="Proteomes" id="UP000431462"/>
    </source>
</evidence>
<gene>
    <name evidence="2" type="ORF">FH752_15835</name>
</gene>
<feature type="compositionally biased region" description="Polar residues" evidence="1">
    <location>
        <begin position="34"/>
        <end position="52"/>
    </location>
</feature>
<evidence type="ECO:0000256" key="1">
    <source>
        <dbReference type="SAM" id="MobiDB-lite"/>
    </source>
</evidence>
<name>A0A844I566_9GAMM</name>
<feature type="compositionally biased region" description="Low complexity" evidence="1">
    <location>
        <begin position="24"/>
        <end position="33"/>
    </location>
</feature>
<proteinExistence type="predicted"/>
<reference evidence="2 3" key="1">
    <citation type="submission" date="2019-06" db="EMBL/GenBank/DDBJ databases">
        <title>Enrichment of Autotrophic Halophilic Microorganisms from Red Sea Brine Pool Using Microbial Electrosynthesis System.</title>
        <authorList>
            <person name="Alqahtani M.F."/>
            <person name="Bajracharya S."/>
            <person name="Katuri K.P."/>
            <person name="Ali M."/>
            <person name="Saikaly P.E."/>
        </authorList>
    </citation>
    <scope>NUCLEOTIDE SEQUENCE [LARGE SCALE GENOMIC DNA]</scope>
    <source>
        <strain evidence="2">MES15</strain>
    </source>
</reference>
<dbReference type="AlphaFoldDB" id="A0A844I566"/>
<feature type="compositionally biased region" description="Polar residues" evidence="1">
    <location>
        <begin position="61"/>
        <end position="74"/>
    </location>
</feature>
<feature type="compositionally biased region" description="Polar residues" evidence="1">
    <location>
        <begin position="1"/>
        <end position="18"/>
    </location>
</feature>
<protein>
    <submittedName>
        <fullName evidence="2">Uncharacterized protein</fullName>
    </submittedName>
</protein>
<evidence type="ECO:0000313" key="2">
    <source>
        <dbReference type="EMBL" id="MTJ00084.1"/>
    </source>
</evidence>
<feature type="region of interest" description="Disordered" evidence="1">
    <location>
        <begin position="1"/>
        <end position="84"/>
    </location>
</feature>
<organism evidence="2 3">
    <name type="scientific">Marinobacter adhaerens</name>
    <dbReference type="NCBI Taxonomy" id="1033846"/>
    <lineage>
        <taxon>Bacteria</taxon>
        <taxon>Pseudomonadati</taxon>
        <taxon>Pseudomonadota</taxon>
        <taxon>Gammaproteobacteria</taxon>
        <taxon>Pseudomonadales</taxon>
        <taxon>Marinobacteraceae</taxon>
        <taxon>Marinobacter</taxon>
    </lineage>
</organism>
<accession>A0A844I566</accession>
<sequence length="237" mass="25611">MLINNHPNSFPSNYSVGSTKAMPDSGSSSSKDSNNTPLVTLSANAQSEQSTAAKAVKQYEATIQQNGTTQQSQETESKEGQPAKAVTLSSIPPVKMFNEADVRDYEKKLANAFSNAGIDTSQPISLSTDYQGKVIVKGDHPDKDRIEAMFAEDKDLRNGFVQTSQHYLLKEIYRLNQELAQKVDGGVNIDLASEWLVRSAKQATAASANGLTLRNGSFDDPFSSRALVAKLSNAYGV</sequence>
<dbReference type="Proteomes" id="UP000431462">
    <property type="component" value="Unassembled WGS sequence"/>
</dbReference>